<dbReference type="AlphaFoldDB" id="A0AAW0YHV7"/>
<organism evidence="3 4">
    <name type="scientific">Kwoniella newhampshirensis</name>
    <dbReference type="NCBI Taxonomy" id="1651941"/>
    <lineage>
        <taxon>Eukaryota</taxon>
        <taxon>Fungi</taxon>
        <taxon>Dikarya</taxon>
        <taxon>Basidiomycota</taxon>
        <taxon>Agaricomycotina</taxon>
        <taxon>Tremellomycetes</taxon>
        <taxon>Tremellales</taxon>
        <taxon>Cryptococcaceae</taxon>
        <taxon>Kwoniella</taxon>
    </lineage>
</organism>
<sequence>MKLSLRLPLLVSLISLSSYPLLATAQSLMPTAVGRRSSLPTSSPEYLSSILSYQSQTRSRTRKTSKQDTSEDLLIMPPRRDAEAGMKTQMESSRANSFLSSLEDMDVASGNDAGLGEKDQLGPYATSKQRDEGMIKIIGVGHEADGLPLSNGERMKLGLPLKPPKLQ</sequence>
<evidence type="ECO:0000256" key="2">
    <source>
        <dbReference type="SAM" id="SignalP"/>
    </source>
</evidence>
<keyword evidence="2" id="KW-0732">Signal</keyword>
<evidence type="ECO:0000313" key="3">
    <source>
        <dbReference type="EMBL" id="KAK8843489.1"/>
    </source>
</evidence>
<evidence type="ECO:0000313" key="4">
    <source>
        <dbReference type="Proteomes" id="UP001388673"/>
    </source>
</evidence>
<feature type="compositionally biased region" description="Polar residues" evidence="1">
    <location>
        <begin position="89"/>
        <end position="100"/>
    </location>
</feature>
<gene>
    <name evidence="3" type="ORF">IAR55_007148</name>
</gene>
<keyword evidence="4" id="KW-1185">Reference proteome</keyword>
<accession>A0AAW0YHV7</accession>
<comment type="caution">
    <text evidence="3">The sequence shown here is derived from an EMBL/GenBank/DDBJ whole genome shotgun (WGS) entry which is preliminary data.</text>
</comment>
<feature type="region of interest" description="Disordered" evidence="1">
    <location>
        <begin position="52"/>
        <end position="131"/>
    </location>
</feature>
<dbReference type="EMBL" id="JBCAWK010000015">
    <property type="protein sequence ID" value="KAK8843489.1"/>
    <property type="molecule type" value="Genomic_DNA"/>
</dbReference>
<dbReference type="GeneID" id="92184406"/>
<feature type="chain" id="PRO_5043665271" evidence="2">
    <location>
        <begin position="26"/>
        <end position="167"/>
    </location>
</feature>
<name>A0AAW0YHV7_9TREE</name>
<evidence type="ECO:0000256" key="1">
    <source>
        <dbReference type="SAM" id="MobiDB-lite"/>
    </source>
</evidence>
<dbReference type="RefSeq" id="XP_066799437.1">
    <property type="nucleotide sequence ID" value="XM_066950222.1"/>
</dbReference>
<reference evidence="3 4" key="1">
    <citation type="journal article" date="2024" name="bioRxiv">
        <title>Comparative genomics of Cryptococcus and Kwoniella reveals pathogenesis evolution and contrasting karyotype dynamics via intercentromeric recombination or chromosome fusion.</title>
        <authorList>
            <person name="Coelho M.A."/>
            <person name="David-Palma M."/>
            <person name="Shea T."/>
            <person name="Bowers K."/>
            <person name="McGinley-Smith S."/>
            <person name="Mohammad A.W."/>
            <person name="Gnirke A."/>
            <person name="Yurkov A.M."/>
            <person name="Nowrousian M."/>
            <person name="Sun S."/>
            <person name="Cuomo C.A."/>
            <person name="Heitman J."/>
        </authorList>
    </citation>
    <scope>NUCLEOTIDE SEQUENCE [LARGE SCALE GENOMIC DNA]</scope>
    <source>
        <strain evidence="3 4">CBS 13917</strain>
    </source>
</reference>
<feature type="region of interest" description="Disordered" evidence="1">
    <location>
        <begin position="144"/>
        <end position="167"/>
    </location>
</feature>
<dbReference type="KEGG" id="kne:92184406"/>
<dbReference type="Proteomes" id="UP001388673">
    <property type="component" value="Unassembled WGS sequence"/>
</dbReference>
<protein>
    <submittedName>
        <fullName evidence="3">Uncharacterized protein</fullName>
    </submittedName>
</protein>
<feature type="signal peptide" evidence="2">
    <location>
        <begin position="1"/>
        <end position="25"/>
    </location>
</feature>
<proteinExistence type="predicted"/>